<feature type="transmembrane region" description="Helical" evidence="5">
    <location>
        <begin position="177"/>
        <end position="196"/>
    </location>
</feature>
<feature type="transmembrane region" description="Helical" evidence="5">
    <location>
        <begin position="372"/>
        <end position="393"/>
    </location>
</feature>
<proteinExistence type="predicted"/>
<dbReference type="PROSITE" id="PS50850">
    <property type="entry name" value="MFS"/>
    <property type="match status" value="1"/>
</dbReference>
<dbReference type="GO" id="GO:0022857">
    <property type="term" value="F:transmembrane transporter activity"/>
    <property type="evidence" value="ECO:0007669"/>
    <property type="project" value="InterPro"/>
</dbReference>
<dbReference type="PANTHER" id="PTHR23501">
    <property type="entry name" value="MAJOR FACILITATOR SUPERFAMILY"/>
    <property type="match status" value="1"/>
</dbReference>
<feature type="transmembrane region" description="Helical" evidence="5">
    <location>
        <begin position="27"/>
        <end position="48"/>
    </location>
</feature>
<dbReference type="eggNOG" id="COG2814">
    <property type="taxonomic scope" value="Bacteria"/>
</dbReference>
<evidence type="ECO:0000256" key="4">
    <source>
        <dbReference type="ARBA" id="ARBA00023136"/>
    </source>
</evidence>
<organism evidence="7 8">
    <name type="scientific">Gemmatimonas phototrophica</name>
    <dbReference type="NCBI Taxonomy" id="1379270"/>
    <lineage>
        <taxon>Bacteria</taxon>
        <taxon>Pseudomonadati</taxon>
        <taxon>Gemmatimonadota</taxon>
        <taxon>Gemmatimonadia</taxon>
        <taxon>Gemmatimonadales</taxon>
        <taxon>Gemmatimonadaceae</taxon>
        <taxon>Gemmatimonas</taxon>
    </lineage>
</organism>
<comment type="subcellular location">
    <subcellularLocation>
        <location evidence="1">Membrane</location>
        <topology evidence="1">Multi-pass membrane protein</topology>
    </subcellularLocation>
</comment>
<accession>A0A143BQQ9</accession>
<feature type="transmembrane region" description="Helical" evidence="5">
    <location>
        <begin position="280"/>
        <end position="298"/>
    </location>
</feature>
<gene>
    <name evidence="7" type="ORF">GEMMAAP_13070</name>
</gene>
<dbReference type="GO" id="GO:0005886">
    <property type="term" value="C:plasma membrane"/>
    <property type="evidence" value="ECO:0007669"/>
    <property type="project" value="TreeGrafter"/>
</dbReference>
<evidence type="ECO:0000259" key="6">
    <source>
        <dbReference type="PROSITE" id="PS50850"/>
    </source>
</evidence>
<evidence type="ECO:0000256" key="1">
    <source>
        <dbReference type="ARBA" id="ARBA00004141"/>
    </source>
</evidence>
<feature type="transmembrane region" description="Helical" evidence="5">
    <location>
        <begin position="310"/>
        <end position="334"/>
    </location>
</feature>
<keyword evidence="4 5" id="KW-0472">Membrane</keyword>
<dbReference type="KEGG" id="gph:GEMMAAP_13070"/>
<dbReference type="Gene3D" id="1.20.1250.20">
    <property type="entry name" value="MFS general substrate transporter like domains"/>
    <property type="match status" value="1"/>
</dbReference>
<dbReference type="InterPro" id="IPR001958">
    <property type="entry name" value="Tet-R_TetA/multi-R_MdtG-like"/>
</dbReference>
<feature type="transmembrane region" description="Helical" evidence="5">
    <location>
        <begin position="145"/>
        <end position="165"/>
    </location>
</feature>
<evidence type="ECO:0000256" key="5">
    <source>
        <dbReference type="SAM" id="Phobius"/>
    </source>
</evidence>
<feature type="transmembrane region" description="Helical" evidence="5">
    <location>
        <begin position="208"/>
        <end position="226"/>
    </location>
</feature>
<keyword evidence="2 5" id="KW-0812">Transmembrane</keyword>
<dbReference type="Pfam" id="PF07690">
    <property type="entry name" value="MFS_1"/>
    <property type="match status" value="1"/>
</dbReference>
<reference evidence="7 8" key="2">
    <citation type="journal article" date="2016" name="Environ. Microbiol. Rep.">
        <title>Metagenomic evidence for the presence of phototrophic Gemmatimonadetes bacteria in diverse environments.</title>
        <authorList>
            <person name="Zeng Y."/>
            <person name="Baumbach J."/>
            <person name="Barbosa E.G."/>
            <person name="Azevedo V."/>
            <person name="Zhang C."/>
            <person name="Koblizek M."/>
        </authorList>
    </citation>
    <scope>NUCLEOTIDE SEQUENCE [LARGE SCALE GENOMIC DNA]</scope>
    <source>
        <strain evidence="7 8">AP64</strain>
    </source>
</reference>
<dbReference type="InterPro" id="IPR036259">
    <property type="entry name" value="MFS_trans_sf"/>
</dbReference>
<dbReference type="Gene3D" id="1.20.1720.10">
    <property type="entry name" value="Multidrug resistance protein D"/>
    <property type="match status" value="1"/>
</dbReference>
<dbReference type="SUPFAM" id="SSF103473">
    <property type="entry name" value="MFS general substrate transporter"/>
    <property type="match status" value="1"/>
</dbReference>
<keyword evidence="3 5" id="KW-1133">Transmembrane helix</keyword>
<dbReference type="AlphaFoldDB" id="A0A143BQQ9"/>
<dbReference type="PRINTS" id="PR01035">
    <property type="entry name" value="TCRTETA"/>
</dbReference>
<evidence type="ECO:0000256" key="2">
    <source>
        <dbReference type="ARBA" id="ARBA00022692"/>
    </source>
</evidence>
<evidence type="ECO:0000313" key="8">
    <source>
        <dbReference type="Proteomes" id="UP000076404"/>
    </source>
</evidence>
<feature type="transmembrane region" description="Helical" evidence="5">
    <location>
        <begin position="247"/>
        <end position="274"/>
    </location>
</feature>
<protein>
    <submittedName>
        <fullName evidence="7">MFS transporter</fullName>
    </submittedName>
</protein>
<feature type="transmembrane region" description="Helical" evidence="5">
    <location>
        <begin position="115"/>
        <end position="139"/>
    </location>
</feature>
<feature type="domain" description="Major facilitator superfamily (MFS) profile" evidence="6">
    <location>
        <begin position="1"/>
        <end position="429"/>
    </location>
</feature>
<keyword evidence="8" id="KW-1185">Reference proteome</keyword>
<dbReference type="STRING" id="1379270.GEMMAAP_13070"/>
<dbReference type="PANTHER" id="PTHR23501:SF190">
    <property type="entry name" value="MAJOR FACILITATOR SUPERFAMILY MFS_1"/>
    <property type="match status" value="1"/>
</dbReference>
<evidence type="ECO:0000256" key="3">
    <source>
        <dbReference type="ARBA" id="ARBA00022989"/>
    </source>
</evidence>
<dbReference type="InterPro" id="IPR011701">
    <property type="entry name" value="MFS"/>
</dbReference>
<reference evidence="7 8" key="1">
    <citation type="journal article" date="2014" name="Proc. Natl. Acad. Sci. U.S.A.">
        <title>Functional type 2 photosynthetic reaction centers found in the rare bacterial phylum Gemmatimonadetes.</title>
        <authorList>
            <person name="Zeng Y."/>
            <person name="Feng F."/>
            <person name="Medova H."/>
            <person name="Dean J."/>
            <person name="Koblizek M."/>
        </authorList>
    </citation>
    <scope>NUCLEOTIDE SEQUENCE [LARGE SCALE GENOMIC DNA]</scope>
    <source>
        <strain evidence="7 8">AP64</strain>
    </source>
</reference>
<feature type="transmembrane region" description="Helical" evidence="5">
    <location>
        <begin position="57"/>
        <end position="76"/>
    </location>
</feature>
<dbReference type="Proteomes" id="UP000076404">
    <property type="component" value="Chromosome"/>
</dbReference>
<dbReference type="EMBL" id="CP011454">
    <property type="protein sequence ID" value="AMW06844.1"/>
    <property type="molecule type" value="Genomic_DNA"/>
</dbReference>
<sequence length="433" mass="44622">MAAMDAAIIAPAIPALRSAFGVDNRQIGLVTIVFSLCSLTSTALMAALSDRFGRRNIYLMDIAGFALGSLIIAQSNSFGVLLLGRAIQGLSAGGITPTASAVVGDTFPPDQRGKILGLIGATFGMAFLFGPILASAILVVTTWHWIFLVNLPLAAIVFTMGYRALPRIEKRAALPPFDFAGITALAIMLASLTLGINRAVDTFTGVTIWPALLITAALALPLLIACERRAALPIVPLNLFGTKQLRTTWVLCSGAGFGMGSVIFISSVAVAAFNTPPNKAGLLLLPLVLCSSVASALFGRLQNTMGPRAVMLWGFGTLGVGSLLIGLFAAAFWAFIAATLFIGAGVGIVVGGTLRTVVLNEVSAAQRSAAQALVNIGIAIGNLMVVAVLSALADRAGGGLSGLQTAYLAATGVMSVMMIISLRLQPIGERKAA</sequence>
<dbReference type="InterPro" id="IPR020846">
    <property type="entry name" value="MFS_dom"/>
</dbReference>
<evidence type="ECO:0000313" key="7">
    <source>
        <dbReference type="EMBL" id="AMW06844.1"/>
    </source>
</evidence>
<feature type="transmembrane region" description="Helical" evidence="5">
    <location>
        <begin position="340"/>
        <end position="360"/>
    </location>
</feature>
<feature type="transmembrane region" description="Helical" evidence="5">
    <location>
        <begin position="405"/>
        <end position="424"/>
    </location>
</feature>
<name>A0A143BQQ9_9BACT</name>